<dbReference type="Pfam" id="PF23544">
    <property type="entry name" value="AtuA_ferredoxin"/>
    <property type="match status" value="1"/>
</dbReference>
<gene>
    <name evidence="3" type="ORF">NliqN6_4455</name>
</gene>
<keyword evidence="4" id="KW-1185">Reference proteome</keyword>
<dbReference type="Pfam" id="PF07287">
    <property type="entry name" value="AtuA"/>
    <property type="match status" value="1"/>
</dbReference>
<evidence type="ECO:0000313" key="4">
    <source>
        <dbReference type="Proteomes" id="UP000620104"/>
    </source>
</evidence>
<proteinExistence type="predicted"/>
<reference evidence="3" key="1">
    <citation type="submission" date="2020-07" db="EMBL/GenBank/DDBJ databases">
        <title>Draft Genome Sequence of a Deep-Sea Yeast, Naganishia (Cryptococcus) liquefaciens strain N6.</title>
        <authorList>
            <person name="Han Y.W."/>
            <person name="Kajitani R."/>
            <person name="Morimoto H."/>
            <person name="Parhat M."/>
            <person name="Tsubouchi H."/>
            <person name="Bakenova O."/>
            <person name="Ogata M."/>
            <person name="Argunhan B."/>
            <person name="Aoki R."/>
            <person name="Kajiwara S."/>
            <person name="Itoh T."/>
            <person name="Iwasaki H."/>
        </authorList>
    </citation>
    <scope>NUCLEOTIDE SEQUENCE</scope>
    <source>
        <strain evidence="3">N6</strain>
    </source>
</reference>
<feature type="domain" description="Acyclic terpene utilisation N-terminal" evidence="1">
    <location>
        <begin position="7"/>
        <end position="440"/>
    </location>
</feature>
<comment type="caution">
    <text evidence="3">The sequence shown here is derived from an EMBL/GenBank/DDBJ whole genome shotgun (WGS) entry which is preliminary data.</text>
</comment>
<dbReference type="AlphaFoldDB" id="A0A8H3TWB6"/>
<dbReference type="OrthoDB" id="10265871at2759"/>
<dbReference type="PANTHER" id="PTHR47585:SF2">
    <property type="entry name" value="DUF1446 DOMAIN PROTEIN (AFU_ORTHOLOGUE AFUA_6G11420)"/>
    <property type="match status" value="1"/>
</dbReference>
<protein>
    <recommendedName>
        <fullName evidence="5">DUF1446 domain-containing protein</fullName>
    </recommendedName>
</protein>
<dbReference type="InterPro" id="IPR010839">
    <property type="entry name" value="AtuA_N"/>
</dbReference>
<name>A0A8H3TWB6_9TREE</name>
<evidence type="ECO:0000259" key="1">
    <source>
        <dbReference type="Pfam" id="PF07287"/>
    </source>
</evidence>
<sequence length="589" mass="64593">MSRARHVRIGNVSGATGDAPTAMSRMAASGQVDVITGDWLSEMNIAWNAIAKSQDSSLGYEAGFLVQLEESLDDIVKNEIKVITNAGALNTIGLTRKVEELCREKGRNLAVAAVLGDDITSDIDLSLQHLDHPEWNLSKLGLAPYCGVAYIGSWGIVEALNRGADIVICGRVTDASPVIGATAWWHGWERKDHDQLARALVAGHLIECGPYVTGANFSGFKALMPLVDLSFPIAEIASDGAVAITRCRGYGGAVTRENTIAQLLYEIQGELYLNSDVVADLSNVAISQAGPDRVDVSGIKGLPPPATTKAMIAAKAGYEAQAIFYINGLDIQAKVDMMKQQLAHVFRDHRFSKLSIEVSGSAPENPQSQAEGTVSLRVFAQARKIEDIAANKFKIPIYALRMQSYPGYHMNLDFRTMDPKPFMEIFPVVYPLSKIQHRVQIRDQVIDIPPNTVTAEYGKQRSYETAHPAPPEPTTRLALGTIVHARSGDKADNSNIGFFVRHADEYPWLQSYMTIARLQELFGKDWKPGCRVERCEFPHIFAVHFRVLDFLDGGIASSSRIDGLGKGIGEYLRSRYADLPIRFVQRGPI</sequence>
<accession>A0A8H3TWB6</accession>
<evidence type="ECO:0000259" key="2">
    <source>
        <dbReference type="Pfam" id="PF23544"/>
    </source>
</evidence>
<dbReference type="InterPro" id="IPR056362">
    <property type="entry name" value="AtuA-like_ferredoxin_dom"/>
</dbReference>
<organism evidence="3 4">
    <name type="scientific">Naganishia liquefaciens</name>
    <dbReference type="NCBI Taxonomy" id="104408"/>
    <lineage>
        <taxon>Eukaryota</taxon>
        <taxon>Fungi</taxon>
        <taxon>Dikarya</taxon>
        <taxon>Basidiomycota</taxon>
        <taxon>Agaricomycotina</taxon>
        <taxon>Tremellomycetes</taxon>
        <taxon>Filobasidiales</taxon>
        <taxon>Filobasidiaceae</taxon>
        <taxon>Naganishia</taxon>
    </lineage>
</organism>
<dbReference type="Proteomes" id="UP000620104">
    <property type="component" value="Unassembled WGS sequence"/>
</dbReference>
<evidence type="ECO:0008006" key="5">
    <source>
        <dbReference type="Google" id="ProtNLM"/>
    </source>
</evidence>
<evidence type="ECO:0000313" key="3">
    <source>
        <dbReference type="EMBL" id="GHJ88053.1"/>
    </source>
</evidence>
<dbReference type="PANTHER" id="PTHR47585">
    <property type="match status" value="1"/>
</dbReference>
<feature type="domain" description="AtuA-like ferredoxin-fold" evidence="2">
    <location>
        <begin position="478"/>
        <end position="573"/>
    </location>
</feature>
<dbReference type="EMBL" id="BLZA01000028">
    <property type="protein sequence ID" value="GHJ88053.1"/>
    <property type="molecule type" value="Genomic_DNA"/>
</dbReference>